<dbReference type="Proteomes" id="UP000305792">
    <property type="component" value="Unassembled WGS sequence"/>
</dbReference>
<sequence length="564" mass="61775">MAASRRFARSAKRRKRPPLWGCEIPRIWTAPLRELTPETTLGYEVIEFAEAIGVTLMPWQQWFLIHALELRPDGNFRFRKIILLVARQNGKSTLLQVLTLWRMYVDRCRLVIGTAQDLDTAEEVWEGAVELAQSDPELAAEIAQVLKVNGKKTLKLTTGERYKVRTANRKGGRGLSGELVLLDELREHQSWDAWAAVTKTTNAMVRAQIIAASNAGDATSIVLRYLRMIAHRALGDPDGICEADGEIVELDGDDLDDFDDDEGTDDEDLDGIEFVDGEDFEDEFDADDGLGIFEWSAVPGCPVTDRTGWAQANPALGHTITERTIASDAKIDPEWIFRTEVLCQWNSGSNDGPFPAGAWEAGTDADSAPAEDSPVSLCVDVSWDRTRAYVALAAWREDAAPHVEIIASRTGTDWVPRWLTAPDRDQAIREAPVVVQSAGAPVIGLIPDLLAAGVTVTEWKGPALGGATGDFYDRVCAAVREAGEDDVDEEAEPAPGVWHRPQPVLDNAAATAVAKPIADYWVIDRRNSPNDAAPLIAVIGALHGLKGWEPPTESAYESRELVTV</sequence>
<proteinExistence type="predicted"/>
<dbReference type="EMBL" id="STGX01000009">
    <property type="protein sequence ID" value="THV27932.1"/>
    <property type="molecule type" value="Genomic_DNA"/>
</dbReference>
<name>A0A4S8PF39_9ACTN</name>
<comment type="caution">
    <text evidence="1">The sequence shown here is derived from an EMBL/GenBank/DDBJ whole genome shotgun (WGS) entry which is preliminary data.</text>
</comment>
<dbReference type="OrthoDB" id="3188010at2"/>
<accession>A0A4S8PF39</accession>
<organism evidence="1 2">
    <name type="scientific">Glycomyces paridis</name>
    <dbReference type="NCBI Taxonomy" id="2126555"/>
    <lineage>
        <taxon>Bacteria</taxon>
        <taxon>Bacillati</taxon>
        <taxon>Actinomycetota</taxon>
        <taxon>Actinomycetes</taxon>
        <taxon>Glycomycetales</taxon>
        <taxon>Glycomycetaceae</taxon>
        <taxon>Glycomyces</taxon>
    </lineage>
</organism>
<dbReference type="AlphaFoldDB" id="A0A4S8PF39"/>
<protein>
    <submittedName>
        <fullName evidence="1">Terminase</fullName>
    </submittedName>
</protein>
<dbReference type="RefSeq" id="WP_136530165.1">
    <property type="nucleotide sequence ID" value="NZ_STGX01000009.1"/>
</dbReference>
<evidence type="ECO:0000313" key="1">
    <source>
        <dbReference type="EMBL" id="THV27932.1"/>
    </source>
</evidence>
<dbReference type="InterPro" id="IPR027417">
    <property type="entry name" value="P-loop_NTPase"/>
</dbReference>
<dbReference type="Gene3D" id="3.40.50.300">
    <property type="entry name" value="P-loop containing nucleotide triphosphate hydrolases"/>
    <property type="match status" value="1"/>
</dbReference>
<reference evidence="1 2" key="1">
    <citation type="journal article" date="2018" name="Int. J. Syst. Evol. Microbiol.">
        <title>Glycomyces paridis sp. nov., isolated from the medicinal plant Paris polyphylla.</title>
        <authorList>
            <person name="Fang X.M."/>
            <person name="Bai J.L."/>
            <person name="Su J."/>
            <person name="Zhao L.L."/>
            <person name="Liu H.Y."/>
            <person name="Ma B.P."/>
            <person name="Zhang Y.Q."/>
            <person name="Yu L.Y."/>
        </authorList>
    </citation>
    <scope>NUCLEOTIDE SEQUENCE [LARGE SCALE GENOMIC DNA]</scope>
    <source>
        <strain evidence="1 2">CPCC 204357</strain>
    </source>
</reference>
<evidence type="ECO:0000313" key="2">
    <source>
        <dbReference type="Proteomes" id="UP000305792"/>
    </source>
</evidence>
<gene>
    <name evidence="1" type="ORF">E9998_13150</name>
</gene>
<keyword evidence="2" id="KW-1185">Reference proteome</keyword>